<organism evidence="6 7">
    <name type="scientific">Chromobacterium violaceum</name>
    <dbReference type="NCBI Taxonomy" id="536"/>
    <lineage>
        <taxon>Bacteria</taxon>
        <taxon>Pseudomonadati</taxon>
        <taxon>Pseudomonadota</taxon>
        <taxon>Betaproteobacteria</taxon>
        <taxon>Neisseriales</taxon>
        <taxon>Chromobacteriaceae</taxon>
        <taxon>Chromobacterium</taxon>
    </lineage>
</organism>
<dbReference type="EMBL" id="LR134182">
    <property type="protein sequence ID" value="VEB43389.1"/>
    <property type="molecule type" value="Genomic_DNA"/>
</dbReference>
<evidence type="ECO:0000256" key="1">
    <source>
        <dbReference type="ARBA" id="ARBA00022729"/>
    </source>
</evidence>
<feature type="region of interest" description="Disordered" evidence="4">
    <location>
        <begin position="1"/>
        <end position="52"/>
    </location>
</feature>
<name>A0A3S4LIZ0_CHRVL</name>
<dbReference type="GO" id="GO:0019867">
    <property type="term" value="C:outer membrane"/>
    <property type="evidence" value="ECO:0007669"/>
    <property type="project" value="InterPro"/>
</dbReference>
<evidence type="ECO:0000256" key="3">
    <source>
        <dbReference type="ARBA" id="ARBA00022803"/>
    </source>
</evidence>
<dbReference type="Proteomes" id="UP000275777">
    <property type="component" value="Chromosome"/>
</dbReference>
<proteinExistence type="predicted"/>
<evidence type="ECO:0000313" key="7">
    <source>
        <dbReference type="Proteomes" id="UP000275777"/>
    </source>
</evidence>
<keyword evidence="3" id="KW-0802">TPR repeat</keyword>
<keyword evidence="1" id="KW-0732">Signal</keyword>
<evidence type="ECO:0000256" key="2">
    <source>
        <dbReference type="ARBA" id="ARBA00022737"/>
    </source>
</evidence>
<dbReference type="AlphaFoldDB" id="A0A3S4LIZ0"/>
<dbReference type="InterPro" id="IPR008410">
    <property type="entry name" value="BCSC_C"/>
</dbReference>
<feature type="compositionally biased region" description="Low complexity" evidence="4">
    <location>
        <begin position="25"/>
        <end position="41"/>
    </location>
</feature>
<evidence type="ECO:0000259" key="5">
    <source>
        <dbReference type="Pfam" id="PF05420"/>
    </source>
</evidence>
<feature type="compositionally biased region" description="Low complexity" evidence="4">
    <location>
        <begin position="9"/>
        <end position="18"/>
    </location>
</feature>
<reference evidence="6 7" key="1">
    <citation type="submission" date="2018-12" db="EMBL/GenBank/DDBJ databases">
        <authorList>
            <consortium name="Pathogen Informatics"/>
        </authorList>
    </citation>
    <scope>NUCLEOTIDE SEQUENCE [LARGE SCALE GENOMIC DNA]</scope>
    <source>
        <strain evidence="6 7">NCTC9695</strain>
    </source>
</reference>
<dbReference type="Pfam" id="PF05420">
    <property type="entry name" value="BCSC_C"/>
    <property type="match status" value="1"/>
</dbReference>
<keyword evidence="2" id="KW-0677">Repeat</keyword>
<dbReference type="GO" id="GO:0030244">
    <property type="term" value="P:cellulose biosynthetic process"/>
    <property type="evidence" value="ECO:0007669"/>
    <property type="project" value="InterPro"/>
</dbReference>
<accession>A0A3S4LIZ0</accession>
<gene>
    <name evidence="6" type="ORF">NCTC9695_03847</name>
</gene>
<protein>
    <submittedName>
        <fullName evidence="6">Cellulose synthase subunit BcsC</fullName>
    </submittedName>
</protein>
<evidence type="ECO:0000256" key="4">
    <source>
        <dbReference type="SAM" id="MobiDB-lite"/>
    </source>
</evidence>
<evidence type="ECO:0000313" key="6">
    <source>
        <dbReference type="EMBL" id="VEB43389.1"/>
    </source>
</evidence>
<feature type="domain" description="Cellulose synthase operon C C-terminal" evidence="5">
    <location>
        <begin position="131"/>
        <end position="209"/>
    </location>
</feature>
<sequence>MLAGERAQAHGQPQQAQALYREGLEASARQAAAAQPSAETADGPLRQLPQADAREEGLHRAYAELLDKQSWKAWQGIDLLYRGPSDGTPGASQMTLWQTPLLLEKAAPATAITFSAGGGQRERRLAGPGPGNDYTLNRFGSVAACAPSASPQTCAAAYGAQRARGVALGGGYESDDWRFDIGVTPLVSRCPTSSRRAAYRRSGPFGYKLALRGGR</sequence>